<dbReference type="Pfam" id="PF00011">
    <property type="entry name" value="HSP20"/>
    <property type="match status" value="1"/>
</dbReference>
<dbReference type="InterPro" id="IPR008978">
    <property type="entry name" value="HSP20-like_chaperone"/>
</dbReference>
<evidence type="ECO:0000256" key="1">
    <source>
        <dbReference type="PROSITE-ProRule" id="PRU00285"/>
    </source>
</evidence>
<dbReference type="RefSeq" id="WP_053549121.1">
    <property type="nucleotide sequence ID" value="NZ_CP010802.1"/>
</dbReference>
<reference evidence="4 5" key="1">
    <citation type="submission" date="2015-07" db="EMBL/GenBank/DDBJ databases">
        <title>Isolation and Genomic Characterization of a Novel Halophilic Metal-Reducing Deltaproteobacterium from the Deep Subsurface.</title>
        <authorList>
            <person name="Badalamenti J.P."/>
            <person name="Summers Z.M."/>
            <person name="Gralnick J.A."/>
            <person name="Bond D.R."/>
        </authorList>
    </citation>
    <scope>NUCLEOTIDE SEQUENCE [LARGE SCALE GENOMIC DNA]</scope>
    <source>
        <strain evidence="4 5">WTL</strain>
    </source>
</reference>
<gene>
    <name evidence="4" type="primary">hspA-2</name>
    <name evidence="4" type="ORF">DSOUD_0060</name>
</gene>
<dbReference type="InterPro" id="IPR031107">
    <property type="entry name" value="Small_HSP"/>
</dbReference>
<dbReference type="Proteomes" id="UP000057158">
    <property type="component" value="Chromosome"/>
</dbReference>
<comment type="similarity">
    <text evidence="1 2">Belongs to the small heat shock protein (HSP20) family.</text>
</comment>
<dbReference type="CDD" id="cd06464">
    <property type="entry name" value="ACD_sHsps-like"/>
    <property type="match status" value="1"/>
</dbReference>
<dbReference type="Gene3D" id="2.60.40.790">
    <property type="match status" value="1"/>
</dbReference>
<dbReference type="InterPro" id="IPR002068">
    <property type="entry name" value="A-crystallin/Hsp20_dom"/>
</dbReference>
<evidence type="ECO:0000256" key="2">
    <source>
        <dbReference type="RuleBase" id="RU003616"/>
    </source>
</evidence>
<feature type="domain" description="SHSP" evidence="3">
    <location>
        <begin position="33"/>
        <end position="144"/>
    </location>
</feature>
<accession>A0A0M5IK77</accession>
<dbReference type="PROSITE" id="PS01031">
    <property type="entry name" value="SHSP"/>
    <property type="match status" value="1"/>
</dbReference>
<evidence type="ECO:0000313" key="5">
    <source>
        <dbReference type="Proteomes" id="UP000057158"/>
    </source>
</evidence>
<dbReference type="PANTHER" id="PTHR11527">
    <property type="entry name" value="HEAT-SHOCK PROTEIN 20 FAMILY MEMBER"/>
    <property type="match status" value="1"/>
</dbReference>
<dbReference type="STRING" id="1603606.DSOUD_0060"/>
<keyword evidence="5" id="KW-1185">Reference proteome</keyword>
<sequence length="144" mass="15915">MTRFALLQEMESVGRDMEQIFRGLALGRRCRPEPSAGVAPPVRLRKTAEGYAVEAALPGVDPATLEMTLLRDTLTLAGERSISNPENVVWHRRERAAGPFERTLRLPEEIDTEKARASFKNGILTLLLPRAQSALPKKIAIEAA</sequence>
<proteinExistence type="inferred from homology"/>
<dbReference type="AlphaFoldDB" id="A0A0M5IK77"/>
<name>A0A0M5IK77_9BACT</name>
<evidence type="ECO:0000313" key="4">
    <source>
        <dbReference type="EMBL" id="ALC14861.1"/>
    </source>
</evidence>
<dbReference type="PATRIC" id="fig|1603606.3.peg.68"/>
<evidence type="ECO:0000259" key="3">
    <source>
        <dbReference type="PROSITE" id="PS01031"/>
    </source>
</evidence>
<dbReference type="OrthoDB" id="189458at2"/>
<protein>
    <submittedName>
        <fullName evidence="4">Molecular chaperone IbpA, HSP20 family</fullName>
    </submittedName>
</protein>
<dbReference type="KEGG" id="des:DSOUD_0060"/>
<dbReference type="SUPFAM" id="SSF49764">
    <property type="entry name" value="HSP20-like chaperones"/>
    <property type="match status" value="1"/>
</dbReference>
<dbReference type="EMBL" id="CP010802">
    <property type="protein sequence ID" value="ALC14861.1"/>
    <property type="molecule type" value="Genomic_DNA"/>
</dbReference>
<organism evidence="4 5">
    <name type="scientific">Desulfuromonas soudanensis</name>
    <dbReference type="NCBI Taxonomy" id="1603606"/>
    <lineage>
        <taxon>Bacteria</taxon>
        <taxon>Pseudomonadati</taxon>
        <taxon>Thermodesulfobacteriota</taxon>
        <taxon>Desulfuromonadia</taxon>
        <taxon>Desulfuromonadales</taxon>
        <taxon>Desulfuromonadaceae</taxon>
        <taxon>Desulfuromonas</taxon>
    </lineage>
</organism>